<keyword evidence="3" id="KW-1185">Reference proteome</keyword>
<comment type="caution">
    <text evidence="2">The sequence shown here is derived from an EMBL/GenBank/DDBJ whole genome shotgun (WGS) entry which is preliminary data.</text>
</comment>
<evidence type="ECO:0000259" key="1">
    <source>
        <dbReference type="Pfam" id="PF14214"/>
    </source>
</evidence>
<organism evidence="2 3">
    <name type="scientific">Eumeta variegata</name>
    <name type="common">Bagworm moth</name>
    <name type="synonym">Eumeta japonica</name>
    <dbReference type="NCBI Taxonomy" id="151549"/>
    <lineage>
        <taxon>Eukaryota</taxon>
        <taxon>Metazoa</taxon>
        <taxon>Ecdysozoa</taxon>
        <taxon>Arthropoda</taxon>
        <taxon>Hexapoda</taxon>
        <taxon>Insecta</taxon>
        <taxon>Pterygota</taxon>
        <taxon>Neoptera</taxon>
        <taxon>Endopterygota</taxon>
        <taxon>Lepidoptera</taxon>
        <taxon>Glossata</taxon>
        <taxon>Ditrysia</taxon>
        <taxon>Tineoidea</taxon>
        <taxon>Psychidae</taxon>
        <taxon>Oiketicinae</taxon>
        <taxon>Eumeta</taxon>
    </lineage>
</organism>
<evidence type="ECO:0000313" key="3">
    <source>
        <dbReference type="Proteomes" id="UP000299102"/>
    </source>
</evidence>
<sequence length="115" mass="13555">MIFEEITATQRAQLVNSNPVLCCLYFARRFDCIVNAIELRKGPFSEYRMMEYVCLVEFQYRGSFRCHMLLWLEDAQFQEAKFAYGANVHRTLELIDELCTVDSCLVDSKSKFKTR</sequence>
<feature type="domain" description="Helitron helicase-like" evidence="1">
    <location>
        <begin position="9"/>
        <end position="70"/>
    </location>
</feature>
<name>A0A4C2ABR3_EUMVA</name>
<protein>
    <recommendedName>
        <fullName evidence="1">Helitron helicase-like domain-containing protein</fullName>
    </recommendedName>
</protein>
<accession>A0A4C2ABR3</accession>
<dbReference type="AlphaFoldDB" id="A0A4C2ABR3"/>
<reference evidence="2 3" key="1">
    <citation type="journal article" date="2019" name="Commun. Biol.">
        <title>The bagworm genome reveals a unique fibroin gene that provides high tensile strength.</title>
        <authorList>
            <person name="Kono N."/>
            <person name="Nakamura H."/>
            <person name="Ohtoshi R."/>
            <person name="Tomita M."/>
            <person name="Numata K."/>
            <person name="Arakawa K."/>
        </authorList>
    </citation>
    <scope>NUCLEOTIDE SEQUENCE [LARGE SCALE GENOMIC DNA]</scope>
</reference>
<evidence type="ECO:0000313" key="2">
    <source>
        <dbReference type="EMBL" id="GBP97558.1"/>
    </source>
</evidence>
<dbReference type="OrthoDB" id="6141723at2759"/>
<dbReference type="InterPro" id="IPR025476">
    <property type="entry name" value="Helitron_helicase-like"/>
</dbReference>
<dbReference type="EMBL" id="BGZK01002956">
    <property type="protein sequence ID" value="GBP97558.1"/>
    <property type="molecule type" value="Genomic_DNA"/>
</dbReference>
<gene>
    <name evidence="2" type="ORF">EVAR_72448_1</name>
</gene>
<dbReference type="Pfam" id="PF14214">
    <property type="entry name" value="Helitron_like_N"/>
    <property type="match status" value="1"/>
</dbReference>
<proteinExistence type="predicted"/>
<dbReference type="Proteomes" id="UP000299102">
    <property type="component" value="Unassembled WGS sequence"/>
</dbReference>